<dbReference type="InterPro" id="IPR000477">
    <property type="entry name" value="RT_dom"/>
</dbReference>
<evidence type="ECO:0000313" key="2">
    <source>
        <dbReference type="EMBL" id="EPB74297.1"/>
    </source>
</evidence>
<dbReference type="PROSITE" id="PS50878">
    <property type="entry name" value="RT_POL"/>
    <property type="match status" value="1"/>
</dbReference>
<accession>A0A0D6M334</accession>
<evidence type="ECO:0000313" key="3">
    <source>
        <dbReference type="Proteomes" id="UP000054495"/>
    </source>
</evidence>
<dbReference type="PANTHER" id="PTHR47027">
    <property type="entry name" value="REVERSE TRANSCRIPTASE DOMAIN-CONTAINING PROTEIN"/>
    <property type="match status" value="1"/>
</dbReference>
<dbReference type="AlphaFoldDB" id="A0A0D6M334"/>
<feature type="domain" description="Reverse transcriptase" evidence="1">
    <location>
        <begin position="11"/>
        <end position="196"/>
    </location>
</feature>
<dbReference type="Pfam" id="PF00078">
    <property type="entry name" value="RVT_1"/>
    <property type="match status" value="1"/>
</dbReference>
<dbReference type="SUPFAM" id="SSF56672">
    <property type="entry name" value="DNA/RNA polymerases"/>
    <property type="match status" value="1"/>
</dbReference>
<keyword evidence="3" id="KW-1185">Reference proteome</keyword>
<evidence type="ECO:0000259" key="1">
    <source>
        <dbReference type="PROSITE" id="PS50878"/>
    </source>
</evidence>
<organism evidence="2 3">
    <name type="scientific">Ancylostoma ceylanicum</name>
    <dbReference type="NCBI Taxonomy" id="53326"/>
    <lineage>
        <taxon>Eukaryota</taxon>
        <taxon>Metazoa</taxon>
        <taxon>Ecdysozoa</taxon>
        <taxon>Nematoda</taxon>
        <taxon>Chromadorea</taxon>
        <taxon>Rhabditida</taxon>
        <taxon>Rhabditina</taxon>
        <taxon>Rhabditomorpha</taxon>
        <taxon>Strongyloidea</taxon>
        <taxon>Ancylostomatidae</taxon>
        <taxon>Ancylostomatinae</taxon>
        <taxon>Ancylostoma</taxon>
    </lineage>
</organism>
<dbReference type="InterPro" id="IPR043502">
    <property type="entry name" value="DNA/RNA_pol_sf"/>
</dbReference>
<dbReference type="Proteomes" id="UP000054495">
    <property type="component" value="Unassembled WGS sequence"/>
</dbReference>
<name>A0A0D6M334_9BILA</name>
<dbReference type="PANTHER" id="PTHR47027:SF25">
    <property type="entry name" value="REVERSE TRANSCRIPTASE DOMAIN-CONTAINING PROTEIN"/>
    <property type="match status" value="1"/>
</dbReference>
<protein>
    <recommendedName>
        <fullName evidence="1">Reverse transcriptase domain-containing protein</fullName>
    </recommendedName>
</protein>
<dbReference type="EMBL" id="KE124949">
    <property type="protein sequence ID" value="EPB74297.1"/>
    <property type="molecule type" value="Genomic_DNA"/>
</dbReference>
<dbReference type="CDD" id="cd01650">
    <property type="entry name" value="RT_nLTR_like"/>
    <property type="match status" value="1"/>
</dbReference>
<sequence length="196" mass="22523">MAEQLTRLFKDCWRQAKIPEEWRKGVIVKLPKKGVSECGNWRGITLLSVPGKIFCMILFRRLLGAIDERLREEQAGFRSNRSCSEQIFCLRNIIEQCIEYLHPLCVNFIDFRKAFDSIHRESLWAILRMYGTPQAFVDVFRNLNSCCCVKTNAGHTGFFKITTGVRQGCILLPVLFNIALDFVMRIAIKLGKTGIS</sequence>
<reference evidence="2 3" key="1">
    <citation type="submission" date="2013-05" db="EMBL/GenBank/DDBJ databases">
        <title>Draft genome of the parasitic nematode Anyclostoma ceylanicum.</title>
        <authorList>
            <person name="Mitreva M."/>
        </authorList>
    </citation>
    <scope>NUCLEOTIDE SEQUENCE [LARGE SCALE GENOMIC DNA]</scope>
</reference>
<gene>
    <name evidence="2" type="ORF">ANCCEY_06599</name>
</gene>
<proteinExistence type="predicted"/>